<accession>A0A832T0W8</accession>
<dbReference type="GeneID" id="1442723"/>
<dbReference type="Pfam" id="PF00535">
    <property type="entry name" value="Glycos_transf_2"/>
    <property type="match status" value="1"/>
</dbReference>
<keyword evidence="3" id="KW-0328">Glycosyltransferase</keyword>
<evidence type="ECO:0000256" key="3">
    <source>
        <dbReference type="ARBA" id="ARBA00022676"/>
    </source>
</evidence>
<proteinExistence type="inferred from homology"/>
<sequence length="382" mass="43345">MKVVVGIPSYNNADTIGYVVKQVAEGLKKYFGGGIIVNSDGGSTDGTRDVVLSTKVPEGVEVYSFVYKWPIPGKGSAMKEVMEFAKEKDADVIVFVDSDLRSITPEWIYKFAKPIEEGYDFVAPLYLRHKWDGTITNNIAYPMTASLYGLDIRQPIGGDFGISAKMIDIYLEDEEVWKTDVARFGVDIFLTTTAIANKKRVIQVSLGMKIHNPKDPAASLGPMFNQVVGTLFMLMDKYENVWKDVKEIKPVKTWGEEVEGEPEEVKVNLELLKQRSQELFKKEEETLKRVLSREVFDDVKEALKTFDFPDELWAKVLFDGAIAYRNGIIKNAESLIPLYFAKTADFVIKTLDLPTVEAEKLVRKRAKVFLQEKDYLIERWFG</sequence>
<reference evidence="7" key="1">
    <citation type="journal article" date="2020" name="bioRxiv">
        <title>A rank-normalized archaeal taxonomy based on genome phylogeny resolves widespread incomplete and uneven classifications.</title>
        <authorList>
            <person name="Rinke C."/>
            <person name="Chuvochina M."/>
            <person name="Mussig A.J."/>
            <person name="Chaumeil P.-A."/>
            <person name="Waite D.W."/>
            <person name="Whitman W.B."/>
            <person name="Parks D.H."/>
            <person name="Hugenholtz P."/>
        </authorList>
    </citation>
    <scope>NUCLEOTIDE SEQUENCE</scope>
    <source>
        <strain evidence="7">UBA8834</strain>
    </source>
</reference>
<evidence type="ECO:0000256" key="1">
    <source>
        <dbReference type="ARBA" id="ARBA00001946"/>
    </source>
</evidence>
<dbReference type="PANTHER" id="PTHR48090:SF10">
    <property type="entry name" value="GLUCOSYL-3-PHOSPHOGLYCERATE SYNTHASE"/>
    <property type="match status" value="1"/>
</dbReference>
<dbReference type="SUPFAM" id="SSF53448">
    <property type="entry name" value="Nucleotide-diphospho-sugar transferases"/>
    <property type="match status" value="1"/>
</dbReference>
<dbReference type="GO" id="GO:0016757">
    <property type="term" value="F:glycosyltransferase activity"/>
    <property type="evidence" value="ECO:0007669"/>
    <property type="project" value="UniProtKB-KW"/>
</dbReference>
<name>A0A832T0W8_PYRHR</name>
<comment type="similarity">
    <text evidence="2">Belongs to the glycosyltransferase 2 family.</text>
</comment>
<protein>
    <submittedName>
        <fullName evidence="7">Glycosyltransferase</fullName>
    </submittedName>
</protein>
<evidence type="ECO:0000256" key="2">
    <source>
        <dbReference type="ARBA" id="ARBA00006739"/>
    </source>
</evidence>
<evidence type="ECO:0000313" key="8">
    <source>
        <dbReference type="Proteomes" id="UP000617544"/>
    </source>
</evidence>
<dbReference type="OMA" id="NNIAYPM"/>
<comment type="cofactor">
    <cofactor evidence="1">
        <name>Mg(2+)</name>
        <dbReference type="ChEBI" id="CHEBI:18420"/>
    </cofactor>
</comment>
<organism evidence="7 8">
    <name type="scientific">Pyrococcus horikoshii</name>
    <dbReference type="NCBI Taxonomy" id="53953"/>
    <lineage>
        <taxon>Archaea</taxon>
        <taxon>Methanobacteriati</taxon>
        <taxon>Methanobacteriota</taxon>
        <taxon>Thermococci</taxon>
        <taxon>Thermococcales</taxon>
        <taxon>Thermococcaceae</taxon>
        <taxon>Pyrococcus</taxon>
    </lineage>
</organism>
<keyword evidence="4 7" id="KW-0808">Transferase</keyword>
<evidence type="ECO:0000313" key="7">
    <source>
        <dbReference type="EMBL" id="HII61749.1"/>
    </source>
</evidence>
<evidence type="ECO:0000259" key="6">
    <source>
        <dbReference type="Pfam" id="PF00535"/>
    </source>
</evidence>
<dbReference type="EMBL" id="DUJN01000007">
    <property type="protein sequence ID" value="HII61749.1"/>
    <property type="molecule type" value="Genomic_DNA"/>
</dbReference>
<comment type="caution">
    <text evidence="7">The sequence shown here is derived from an EMBL/GenBank/DDBJ whole genome shotgun (WGS) entry which is preliminary data.</text>
</comment>
<dbReference type="Proteomes" id="UP000617544">
    <property type="component" value="Unassembled WGS sequence"/>
</dbReference>
<dbReference type="Gene3D" id="3.90.550.10">
    <property type="entry name" value="Spore Coat Polysaccharide Biosynthesis Protein SpsA, Chain A"/>
    <property type="match status" value="1"/>
</dbReference>
<keyword evidence="5" id="KW-0460">Magnesium</keyword>
<dbReference type="AlphaFoldDB" id="A0A832T0W8"/>
<dbReference type="InterPro" id="IPR050256">
    <property type="entry name" value="Glycosyltransferase_2"/>
</dbReference>
<dbReference type="InterPro" id="IPR001173">
    <property type="entry name" value="Glyco_trans_2-like"/>
</dbReference>
<feature type="domain" description="Glycosyltransferase 2-like" evidence="6">
    <location>
        <begin position="5"/>
        <end position="135"/>
    </location>
</feature>
<evidence type="ECO:0000256" key="5">
    <source>
        <dbReference type="ARBA" id="ARBA00022842"/>
    </source>
</evidence>
<dbReference type="RefSeq" id="WP_010885941.1">
    <property type="nucleotide sequence ID" value="NZ_DUJN01000007.1"/>
</dbReference>
<dbReference type="InterPro" id="IPR029044">
    <property type="entry name" value="Nucleotide-diphossugar_trans"/>
</dbReference>
<gene>
    <name evidence="7" type="ORF">HA331_08440</name>
</gene>
<dbReference type="PANTHER" id="PTHR48090">
    <property type="entry name" value="UNDECAPRENYL-PHOSPHATE 4-DEOXY-4-FORMAMIDO-L-ARABINOSE TRANSFERASE-RELATED"/>
    <property type="match status" value="1"/>
</dbReference>
<evidence type="ECO:0000256" key="4">
    <source>
        <dbReference type="ARBA" id="ARBA00022679"/>
    </source>
</evidence>